<protein>
    <recommendedName>
        <fullName evidence="2">Phosphopantetheine adenylyltransferase</fullName>
        <ecNumber evidence="1">2.7.7.3</ecNumber>
    </recommendedName>
</protein>
<sequence>MKTVEELKNGDIIYEIVPETLGNNNIFKICEREIIDISHITFIEKNFGDWWTPDIRKIDCNKYQILYADDHLNKQSIEFDIQNSTQNIYHYKNTIFFDFNDALVRQTELNQKEYLRIAEEYDANKKALSILAPLLNIEMNNTDIVNASADNKPSVKIIEKIGIFPGSFNPFTEGHKNIVENALKVFDKVIIAFGINSSKNVNTDADDLKKRIKAVKKAFEGQNVKVIQYDDMMTMDLAKKHKATIIRGIRNVIDFEYEKNIADINKIYGGIDTIFFLGDPEYRHISGTMVREFEKYGKNIENLKL</sequence>
<evidence type="ECO:0000313" key="13">
    <source>
        <dbReference type="Proteomes" id="UP001358193"/>
    </source>
</evidence>
<dbReference type="EC" id="2.7.7.3" evidence="1"/>
<feature type="domain" description="Cytidyltransferase-like" evidence="11">
    <location>
        <begin position="163"/>
        <end position="292"/>
    </location>
</feature>
<dbReference type="NCBIfam" id="TIGR00125">
    <property type="entry name" value="cyt_tran_rel"/>
    <property type="match status" value="1"/>
</dbReference>
<evidence type="ECO:0000256" key="1">
    <source>
        <dbReference type="ARBA" id="ARBA00012392"/>
    </source>
</evidence>
<name>A0ABZ0Z5N2_9CAUD</name>
<dbReference type="Pfam" id="PF01467">
    <property type="entry name" value="CTP_transf_like"/>
    <property type="match status" value="1"/>
</dbReference>
<evidence type="ECO:0000256" key="6">
    <source>
        <dbReference type="ARBA" id="ARBA00022741"/>
    </source>
</evidence>
<reference evidence="12 13" key="1">
    <citation type="submission" date="2023-11" db="EMBL/GenBank/DDBJ databases">
        <authorList>
            <person name="Cook R."/>
            <person name="Crisci M."/>
            <person name="Pye H."/>
            <person name="Adriaenssens E."/>
            <person name="Santini J."/>
        </authorList>
    </citation>
    <scope>NUCLEOTIDE SEQUENCE [LARGE SCALE GENOMIC DNA]</scope>
    <source>
        <strain evidence="12">Lak_Megaphage_Sonny</strain>
    </source>
</reference>
<dbReference type="EMBL" id="OR769223">
    <property type="protein sequence ID" value="WQJ53374.1"/>
    <property type="molecule type" value="Genomic_DNA"/>
</dbReference>
<dbReference type="PANTHER" id="PTHR21342:SF1">
    <property type="entry name" value="PHOSPHOPANTETHEINE ADENYLYLTRANSFERASE"/>
    <property type="match status" value="1"/>
</dbReference>
<dbReference type="PRINTS" id="PR01020">
    <property type="entry name" value="LPSBIOSNTHSS"/>
</dbReference>
<dbReference type="InterPro" id="IPR001980">
    <property type="entry name" value="PPAT"/>
</dbReference>
<dbReference type="PANTHER" id="PTHR21342">
    <property type="entry name" value="PHOSPHOPANTETHEINE ADENYLYLTRANSFERASE"/>
    <property type="match status" value="1"/>
</dbReference>
<dbReference type="Proteomes" id="UP001358193">
    <property type="component" value="Segment"/>
</dbReference>
<organism evidence="12 13">
    <name type="scientific">phage Lak_Megaphage_Sonny</name>
    <dbReference type="NCBI Taxonomy" id="3109229"/>
    <lineage>
        <taxon>Viruses</taxon>
        <taxon>Duplodnaviria</taxon>
        <taxon>Heunggongvirae</taxon>
        <taxon>Uroviricota</taxon>
        <taxon>Caudoviricetes</taxon>
        <taxon>Caudoviricetes code 15 clade</taxon>
    </lineage>
</organism>
<evidence type="ECO:0000256" key="8">
    <source>
        <dbReference type="ARBA" id="ARBA00022842"/>
    </source>
</evidence>
<keyword evidence="6" id="KW-0547">Nucleotide-binding</keyword>
<keyword evidence="9" id="KW-0173">Coenzyme A biosynthesis</keyword>
<keyword evidence="7" id="KW-0067">ATP-binding</keyword>
<evidence type="ECO:0000259" key="11">
    <source>
        <dbReference type="Pfam" id="PF01467"/>
    </source>
</evidence>
<comment type="catalytic activity">
    <reaction evidence="10">
        <text>(R)-4'-phosphopantetheine + ATP + H(+) = 3'-dephospho-CoA + diphosphate</text>
        <dbReference type="Rhea" id="RHEA:19801"/>
        <dbReference type="ChEBI" id="CHEBI:15378"/>
        <dbReference type="ChEBI" id="CHEBI:30616"/>
        <dbReference type="ChEBI" id="CHEBI:33019"/>
        <dbReference type="ChEBI" id="CHEBI:57328"/>
        <dbReference type="ChEBI" id="CHEBI:61723"/>
        <dbReference type="EC" id="2.7.7.3"/>
    </reaction>
</comment>
<dbReference type="SUPFAM" id="SSF52374">
    <property type="entry name" value="Nucleotidylyl transferase"/>
    <property type="match status" value="1"/>
</dbReference>
<dbReference type="InterPro" id="IPR014729">
    <property type="entry name" value="Rossmann-like_a/b/a_fold"/>
</dbReference>
<keyword evidence="13" id="KW-1185">Reference proteome</keyword>
<evidence type="ECO:0000256" key="2">
    <source>
        <dbReference type="ARBA" id="ARBA00013868"/>
    </source>
</evidence>
<accession>A0ABZ0Z5N2</accession>
<dbReference type="Gene3D" id="3.40.50.620">
    <property type="entry name" value="HUPs"/>
    <property type="match status" value="1"/>
</dbReference>
<evidence type="ECO:0000256" key="7">
    <source>
        <dbReference type="ARBA" id="ARBA00022840"/>
    </source>
</evidence>
<dbReference type="InterPro" id="IPR004821">
    <property type="entry name" value="Cyt_trans-like"/>
</dbReference>
<proteinExistence type="inferred from homology"/>
<evidence type="ECO:0000256" key="10">
    <source>
        <dbReference type="ARBA" id="ARBA00029346"/>
    </source>
</evidence>
<evidence type="ECO:0000256" key="3">
    <source>
        <dbReference type="ARBA" id="ARBA00022490"/>
    </source>
</evidence>
<keyword evidence="8" id="KW-0460">Magnesium</keyword>
<keyword evidence="4" id="KW-0808">Transferase</keyword>
<keyword evidence="3" id="KW-0963">Cytoplasm</keyword>
<evidence type="ECO:0000256" key="9">
    <source>
        <dbReference type="ARBA" id="ARBA00022993"/>
    </source>
</evidence>
<dbReference type="NCBIfam" id="TIGR01510">
    <property type="entry name" value="coaD_prev_kdtB"/>
    <property type="match status" value="1"/>
</dbReference>
<keyword evidence="5" id="KW-0548">Nucleotidyltransferase</keyword>
<evidence type="ECO:0000313" key="12">
    <source>
        <dbReference type="EMBL" id="WQJ53374.1"/>
    </source>
</evidence>
<evidence type="ECO:0000256" key="4">
    <source>
        <dbReference type="ARBA" id="ARBA00022679"/>
    </source>
</evidence>
<dbReference type="HAMAP" id="MF_00151">
    <property type="entry name" value="PPAT_bact"/>
    <property type="match status" value="1"/>
</dbReference>
<evidence type="ECO:0000256" key="5">
    <source>
        <dbReference type="ARBA" id="ARBA00022695"/>
    </source>
</evidence>